<dbReference type="AlphaFoldDB" id="A0A3N4I2G1"/>
<dbReference type="InterPro" id="IPR043519">
    <property type="entry name" value="NT_sf"/>
</dbReference>
<evidence type="ECO:0000256" key="2">
    <source>
        <dbReference type="ARBA" id="ARBA00022679"/>
    </source>
</evidence>
<evidence type="ECO:0000256" key="5">
    <source>
        <dbReference type="RuleBase" id="RU003953"/>
    </source>
</evidence>
<keyword evidence="9" id="KW-1185">Reference proteome</keyword>
<evidence type="ECO:0000259" key="7">
    <source>
        <dbReference type="Pfam" id="PF12627"/>
    </source>
</evidence>
<dbReference type="OrthoDB" id="445712at2759"/>
<dbReference type="GO" id="GO:0052929">
    <property type="term" value="F:ATP:3'-cytidine-cytidine-tRNA adenylyltransferase activity"/>
    <property type="evidence" value="ECO:0007669"/>
    <property type="project" value="TreeGrafter"/>
</dbReference>
<dbReference type="Pfam" id="PF12627">
    <property type="entry name" value="PolyA_pol_RNAbd"/>
    <property type="match status" value="1"/>
</dbReference>
<dbReference type="SUPFAM" id="SSF81301">
    <property type="entry name" value="Nucleotidyltransferase"/>
    <property type="match status" value="1"/>
</dbReference>
<dbReference type="PANTHER" id="PTHR13734">
    <property type="entry name" value="TRNA-NUCLEOTIDYLTRANSFERASE"/>
    <property type="match status" value="1"/>
</dbReference>
<evidence type="ECO:0000256" key="1">
    <source>
        <dbReference type="ARBA" id="ARBA00007265"/>
    </source>
</evidence>
<organism evidence="8 9">
    <name type="scientific">Ascobolus immersus RN42</name>
    <dbReference type="NCBI Taxonomy" id="1160509"/>
    <lineage>
        <taxon>Eukaryota</taxon>
        <taxon>Fungi</taxon>
        <taxon>Dikarya</taxon>
        <taxon>Ascomycota</taxon>
        <taxon>Pezizomycotina</taxon>
        <taxon>Pezizomycetes</taxon>
        <taxon>Pezizales</taxon>
        <taxon>Ascobolaceae</taxon>
        <taxon>Ascobolus</taxon>
    </lineage>
</organism>
<keyword evidence="3" id="KW-0547">Nucleotide-binding</keyword>
<keyword evidence="4 5" id="KW-0694">RNA-binding</keyword>
<evidence type="ECO:0000256" key="4">
    <source>
        <dbReference type="ARBA" id="ARBA00022884"/>
    </source>
</evidence>
<evidence type="ECO:0000259" key="6">
    <source>
        <dbReference type="Pfam" id="PF01743"/>
    </source>
</evidence>
<dbReference type="Pfam" id="PF01743">
    <property type="entry name" value="PolyA_pol"/>
    <property type="match status" value="2"/>
</dbReference>
<feature type="domain" description="Poly A polymerase head" evidence="6">
    <location>
        <begin position="61"/>
        <end position="108"/>
    </location>
</feature>
<dbReference type="FunFam" id="3.30.460.10:FF:000019">
    <property type="entry name" value="tRNA nucleotidyltransferase cca2"/>
    <property type="match status" value="1"/>
</dbReference>
<dbReference type="EMBL" id="ML119752">
    <property type="protein sequence ID" value="RPA76054.1"/>
    <property type="molecule type" value="Genomic_DNA"/>
</dbReference>
<dbReference type="GO" id="GO:0001680">
    <property type="term" value="P:tRNA 3'-terminal CCA addition"/>
    <property type="evidence" value="ECO:0007669"/>
    <property type="project" value="UniProtKB-ARBA"/>
</dbReference>
<gene>
    <name evidence="8" type="ORF">BJ508DRAFT_319322</name>
</gene>
<dbReference type="Proteomes" id="UP000275078">
    <property type="component" value="Unassembled WGS sequence"/>
</dbReference>
<dbReference type="InterPro" id="IPR032828">
    <property type="entry name" value="PolyA_RNA-bd"/>
</dbReference>
<reference evidence="8 9" key="1">
    <citation type="journal article" date="2018" name="Nat. Ecol. Evol.">
        <title>Pezizomycetes genomes reveal the molecular basis of ectomycorrhizal truffle lifestyle.</title>
        <authorList>
            <person name="Murat C."/>
            <person name="Payen T."/>
            <person name="Noel B."/>
            <person name="Kuo A."/>
            <person name="Morin E."/>
            <person name="Chen J."/>
            <person name="Kohler A."/>
            <person name="Krizsan K."/>
            <person name="Balestrini R."/>
            <person name="Da Silva C."/>
            <person name="Montanini B."/>
            <person name="Hainaut M."/>
            <person name="Levati E."/>
            <person name="Barry K.W."/>
            <person name="Belfiori B."/>
            <person name="Cichocki N."/>
            <person name="Clum A."/>
            <person name="Dockter R.B."/>
            <person name="Fauchery L."/>
            <person name="Guy J."/>
            <person name="Iotti M."/>
            <person name="Le Tacon F."/>
            <person name="Lindquist E.A."/>
            <person name="Lipzen A."/>
            <person name="Malagnac F."/>
            <person name="Mello A."/>
            <person name="Molinier V."/>
            <person name="Miyauchi S."/>
            <person name="Poulain J."/>
            <person name="Riccioni C."/>
            <person name="Rubini A."/>
            <person name="Sitrit Y."/>
            <person name="Splivallo R."/>
            <person name="Traeger S."/>
            <person name="Wang M."/>
            <person name="Zifcakova L."/>
            <person name="Wipf D."/>
            <person name="Zambonelli A."/>
            <person name="Paolocci F."/>
            <person name="Nowrousian M."/>
            <person name="Ottonello S."/>
            <person name="Baldrian P."/>
            <person name="Spatafora J.W."/>
            <person name="Henrissat B."/>
            <person name="Nagy L.G."/>
            <person name="Aury J.M."/>
            <person name="Wincker P."/>
            <person name="Grigoriev I.V."/>
            <person name="Bonfante P."/>
            <person name="Martin F.M."/>
        </authorList>
    </citation>
    <scope>NUCLEOTIDE SEQUENCE [LARGE SCALE GENOMIC DNA]</scope>
    <source>
        <strain evidence="8 9">RN42</strain>
    </source>
</reference>
<dbReference type="InterPro" id="IPR002646">
    <property type="entry name" value="PolA_pol_head_dom"/>
</dbReference>
<evidence type="ECO:0000313" key="9">
    <source>
        <dbReference type="Proteomes" id="UP000275078"/>
    </source>
</evidence>
<proteinExistence type="inferred from homology"/>
<dbReference type="SUPFAM" id="SSF81891">
    <property type="entry name" value="Poly A polymerase C-terminal region-like"/>
    <property type="match status" value="1"/>
</dbReference>
<evidence type="ECO:0000313" key="8">
    <source>
        <dbReference type="EMBL" id="RPA76054.1"/>
    </source>
</evidence>
<protein>
    <recommendedName>
        <fullName evidence="10">Poly A polymerase C-terminal region-like protein</fullName>
    </recommendedName>
</protein>
<evidence type="ECO:0008006" key="10">
    <source>
        <dbReference type="Google" id="ProtNLM"/>
    </source>
</evidence>
<dbReference type="CDD" id="cd05398">
    <property type="entry name" value="NT_ClassII-CCAase"/>
    <property type="match status" value="1"/>
</dbReference>
<evidence type="ECO:0000256" key="3">
    <source>
        <dbReference type="ARBA" id="ARBA00022741"/>
    </source>
</evidence>
<accession>A0A3N4I2G1</accession>
<dbReference type="Gene3D" id="3.30.460.10">
    <property type="entry name" value="Beta Polymerase, domain 2"/>
    <property type="match status" value="1"/>
</dbReference>
<keyword evidence="2 5" id="KW-0808">Transferase</keyword>
<dbReference type="GO" id="GO:0052927">
    <property type="term" value="F:CC tRNA cytidylyltransferase activity"/>
    <property type="evidence" value="ECO:0007669"/>
    <property type="project" value="TreeGrafter"/>
</dbReference>
<dbReference type="PANTHER" id="PTHR13734:SF5">
    <property type="entry name" value="CCA TRNA NUCLEOTIDYLTRANSFERASE, MITOCHONDRIAL"/>
    <property type="match status" value="1"/>
</dbReference>
<comment type="similarity">
    <text evidence="1 5">Belongs to the tRNA nucleotidyltransferase/poly(A) polymerase family.</text>
</comment>
<dbReference type="GO" id="GO:0000166">
    <property type="term" value="F:nucleotide binding"/>
    <property type="evidence" value="ECO:0007669"/>
    <property type="project" value="UniProtKB-KW"/>
</dbReference>
<feature type="domain" description="Poly A polymerase head" evidence="6">
    <location>
        <begin position="133"/>
        <end position="226"/>
    </location>
</feature>
<dbReference type="GO" id="GO:0005739">
    <property type="term" value="C:mitochondrion"/>
    <property type="evidence" value="ECO:0007669"/>
    <property type="project" value="UniProtKB-ARBA"/>
</dbReference>
<dbReference type="Gene3D" id="1.10.3090.10">
    <property type="entry name" value="cca-adding enzyme, domain 2"/>
    <property type="match status" value="1"/>
</dbReference>
<dbReference type="GO" id="GO:0003723">
    <property type="term" value="F:RNA binding"/>
    <property type="evidence" value="ECO:0007669"/>
    <property type="project" value="UniProtKB-KW"/>
</dbReference>
<feature type="domain" description="tRNA nucleotidyltransferase/poly(A) polymerase RNA and SrmB- binding" evidence="7">
    <location>
        <begin position="276"/>
        <end position="317"/>
    </location>
</feature>
<dbReference type="STRING" id="1160509.A0A3N4I2G1"/>
<name>A0A3N4I2G1_ASCIM</name>
<sequence>MTQPEEPSRAASPSHPPRIVLTKREALIRQILKDLAEDLDKRNVKSEGVDDDMASEPLILRWAGGWVRDKLLTGKSNDIDVAINKMTGFDFAMELKDWMSKHHHKYREAINQIDDEIVGDDHGNAEEKVVEQLSGSVHKIASNPDKSKHLETATTKLCGLDIDLVNLRSETYSKTSRIPIVKFGTPEQDAKRRDATVNALFYNIHSQQVEDFTGQGLEDLQKKFIRTPLEPEVTFEDDPLRILRLIRFASRLDFQIVDYVKSAMQDPEIQKVFPIKVSRERVGVEFEKMMTGRDPRLSLSLIHHLGLYKTVFAPPALDFLIPNELNIDEMYTGANILDSLLKKDDPLIRRLLESSEDHYFGWMVVAMLPWAKLQLPFTLPPKAKQEGKPEEILAKERERIQNVLKAKSFPMCPAPAISAKDSLKLSSKVVETLKLCFNNTALFHGLAAQQDGARSSRADLGMDLRACFGSWRLQAFTALMLELVPVCLETQGRELGHTGEIFAKYSKFVDYVHELNLQDAHLIKPCINGTDLARAVDPARKAGPWLKQATEDLVKWQFGNPDASAEQAHKWIEEGGLAHVLEGIVEQQPLGKKKKKKATGPVAKE</sequence>